<dbReference type="OrthoDB" id="1123084at2"/>
<evidence type="ECO:0000256" key="4">
    <source>
        <dbReference type="ARBA" id="ARBA00023163"/>
    </source>
</evidence>
<evidence type="ECO:0000259" key="5">
    <source>
        <dbReference type="PROSITE" id="PS50943"/>
    </source>
</evidence>
<dbReference type="SUPFAM" id="SSF47413">
    <property type="entry name" value="lambda repressor-like DNA-binding domains"/>
    <property type="match status" value="1"/>
</dbReference>
<keyword evidence="3" id="KW-0238">DNA-binding</keyword>
<dbReference type="Pfam" id="PF01381">
    <property type="entry name" value="HTH_3"/>
    <property type="match status" value="1"/>
</dbReference>
<dbReference type="InterPro" id="IPR010982">
    <property type="entry name" value="Lambda_DNA-bd_dom_sf"/>
</dbReference>
<dbReference type="EMBL" id="FRXO01000003">
    <property type="protein sequence ID" value="SHO65213.1"/>
    <property type="molecule type" value="Genomic_DNA"/>
</dbReference>
<keyword evidence="7" id="KW-1185">Reference proteome</keyword>
<dbReference type="PIRSF" id="PIRSF019251">
    <property type="entry name" value="Rv0465c"/>
    <property type="match status" value="1"/>
</dbReference>
<dbReference type="InterPro" id="IPR001387">
    <property type="entry name" value="Cro/C1-type_HTH"/>
</dbReference>
<dbReference type="Proteomes" id="UP000186406">
    <property type="component" value="Unassembled WGS sequence"/>
</dbReference>
<evidence type="ECO:0000256" key="1">
    <source>
        <dbReference type="ARBA" id="ARBA00007227"/>
    </source>
</evidence>
<dbReference type="AlphaFoldDB" id="A0A1M7ZJZ5"/>
<protein>
    <recommendedName>
        <fullName evidence="5">HTH cro/C1-type domain-containing protein</fullName>
    </recommendedName>
</protein>
<accession>A0A1M7ZJZ5</accession>
<dbReference type="InterPro" id="IPR018653">
    <property type="entry name" value="ScfR_C"/>
</dbReference>
<evidence type="ECO:0000313" key="7">
    <source>
        <dbReference type="Proteomes" id="UP000186406"/>
    </source>
</evidence>
<dbReference type="GO" id="GO:0003700">
    <property type="term" value="F:DNA-binding transcription factor activity"/>
    <property type="evidence" value="ECO:0007669"/>
    <property type="project" value="TreeGrafter"/>
</dbReference>
<dbReference type="GO" id="GO:0003677">
    <property type="term" value="F:DNA binding"/>
    <property type="evidence" value="ECO:0007669"/>
    <property type="project" value="UniProtKB-KW"/>
</dbReference>
<dbReference type="CDD" id="cd00093">
    <property type="entry name" value="HTH_XRE"/>
    <property type="match status" value="1"/>
</dbReference>
<proteinExistence type="inferred from homology"/>
<sequence length="469" mass="52348">MRKKLFAGQALRRLRERDRWTQTEFAERLGISTAYLSQIETNQRPLTAQVLLALRESFGIDVGVFTAEDPGRLNAALREALADPVFAATPASPTEIQAATSTAPWLARALLDLHGAYRRLHDRLNALDDSLGAGIDVRATPFEEVRDFFQFTDNYVDRIDRAAEALAERLGRPAGLAPGLMVDHLRVRHDVRIAHAEEDGAPVRAFDRAARVLTLRGDLDPPTASFMMAWQIGMLEQAEAIDAVIAEARLSSPAAEDICRLALANYAAAALMLPYRRFLAAARETRHDLERLARLFGASLEQVGHRLSSLQRPDEKGVPVYFVKVDRAGNVVKRHSATRFHFARFGGACALWNVHEAFESPDRILTQVAELPDGSRYLSLARCVTRPRTHHGALQAHFAIGLGCELHHAHEFVYARDIDPKLVNVARIGVSCRICERPDCHQRAVPAVDRRIAVDLDRRGEQSYRMTRD</sequence>
<dbReference type="PROSITE" id="PS50943">
    <property type="entry name" value="HTH_CROC1"/>
    <property type="match status" value="1"/>
</dbReference>
<dbReference type="RefSeq" id="WP_073628361.1">
    <property type="nucleotide sequence ID" value="NZ_FRXO01000003.1"/>
</dbReference>
<dbReference type="Pfam" id="PF06114">
    <property type="entry name" value="Peptidase_M78"/>
    <property type="match status" value="1"/>
</dbReference>
<gene>
    <name evidence="6" type="ORF">SAMN02745172_02034</name>
</gene>
<reference evidence="6 7" key="1">
    <citation type="submission" date="2016-12" db="EMBL/GenBank/DDBJ databases">
        <authorList>
            <person name="Song W.-J."/>
            <person name="Kurnit D.M."/>
        </authorList>
    </citation>
    <scope>NUCLEOTIDE SEQUENCE [LARGE SCALE GENOMIC DNA]</scope>
    <source>
        <strain evidence="6 7">DSM 19599</strain>
    </source>
</reference>
<organism evidence="6 7">
    <name type="scientific">Pseudoxanthobacter soli DSM 19599</name>
    <dbReference type="NCBI Taxonomy" id="1123029"/>
    <lineage>
        <taxon>Bacteria</taxon>
        <taxon>Pseudomonadati</taxon>
        <taxon>Pseudomonadota</taxon>
        <taxon>Alphaproteobacteria</taxon>
        <taxon>Hyphomicrobiales</taxon>
        <taxon>Segnochrobactraceae</taxon>
        <taxon>Pseudoxanthobacter</taxon>
    </lineage>
</organism>
<dbReference type="STRING" id="1123029.SAMN02745172_02034"/>
<dbReference type="Gene3D" id="1.10.260.40">
    <property type="entry name" value="lambda repressor-like DNA-binding domains"/>
    <property type="match status" value="1"/>
</dbReference>
<comment type="similarity">
    <text evidence="1">Belongs to the short-chain fatty acyl-CoA assimilation regulator (ScfR) family.</text>
</comment>
<name>A0A1M7ZJZ5_9HYPH</name>
<dbReference type="GO" id="GO:0005829">
    <property type="term" value="C:cytosol"/>
    <property type="evidence" value="ECO:0007669"/>
    <property type="project" value="TreeGrafter"/>
</dbReference>
<dbReference type="InterPro" id="IPR010359">
    <property type="entry name" value="IrrE_HExxH"/>
</dbReference>
<dbReference type="PANTHER" id="PTHR46797">
    <property type="entry name" value="HTH-TYPE TRANSCRIPTIONAL REGULATOR"/>
    <property type="match status" value="1"/>
</dbReference>
<dbReference type="InterPro" id="IPR026281">
    <property type="entry name" value="HTH_RamB"/>
</dbReference>
<dbReference type="PANTHER" id="PTHR46797:SF23">
    <property type="entry name" value="HTH-TYPE TRANSCRIPTIONAL REGULATOR SUTR"/>
    <property type="match status" value="1"/>
</dbReference>
<evidence type="ECO:0000256" key="3">
    <source>
        <dbReference type="ARBA" id="ARBA00023125"/>
    </source>
</evidence>
<keyword evidence="2" id="KW-0805">Transcription regulation</keyword>
<dbReference type="SMART" id="SM00530">
    <property type="entry name" value="HTH_XRE"/>
    <property type="match status" value="1"/>
</dbReference>
<dbReference type="InterPro" id="IPR050807">
    <property type="entry name" value="TransReg_Diox_bact_type"/>
</dbReference>
<dbReference type="Pfam" id="PF09856">
    <property type="entry name" value="ScfRs"/>
    <property type="match status" value="1"/>
</dbReference>
<evidence type="ECO:0000256" key="2">
    <source>
        <dbReference type="ARBA" id="ARBA00023015"/>
    </source>
</evidence>
<feature type="domain" description="HTH cro/C1-type" evidence="5">
    <location>
        <begin position="11"/>
        <end position="65"/>
    </location>
</feature>
<evidence type="ECO:0000313" key="6">
    <source>
        <dbReference type="EMBL" id="SHO65213.1"/>
    </source>
</evidence>
<keyword evidence="4" id="KW-0804">Transcription</keyword>